<name>A0ABU6CWZ1_9GAMM</name>
<evidence type="ECO:0000256" key="1">
    <source>
        <dbReference type="SAM" id="Phobius"/>
    </source>
</evidence>
<evidence type="ECO:0000313" key="2">
    <source>
        <dbReference type="EMBL" id="MEB4591354.1"/>
    </source>
</evidence>
<gene>
    <name evidence="2" type="ORF">VSS37_10220</name>
</gene>
<keyword evidence="1" id="KW-0812">Transmembrane</keyword>
<dbReference type="InterPro" id="IPR046595">
    <property type="entry name" value="DUF6653"/>
</dbReference>
<dbReference type="RefSeq" id="WP_324694896.1">
    <property type="nucleotide sequence ID" value="NZ_JAYMYJ010000094.1"/>
</dbReference>
<dbReference type="Proteomes" id="UP001308005">
    <property type="component" value="Unassembled WGS sequence"/>
</dbReference>
<keyword evidence="1" id="KW-0472">Membrane</keyword>
<feature type="transmembrane region" description="Helical" evidence="1">
    <location>
        <begin position="126"/>
        <end position="145"/>
    </location>
</feature>
<proteinExistence type="predicted"/>
<feature type="transmembrane region" description="Helical" evidence="1">
    <location>
        <begin position="46"/>
        <end position="64"/>
    </location>
</feature>
<dbReference type="EMBL" id="JAYMYJ010000094">
    <property type="protein sequence ID" value="MEB4591354.1"/>
    <property type="molecule type" value="Genomic_DNA"/>
</dbReference>
<protein>
    <submittedName>
        <fullName evidence="2">DUF6653 family protein</fullName>
    </submittedName>
</protein>
<reference evidence="3" key="1">
    <citation type="submission" date="2023-07" db="EMBL/GenBank/DDBJ databases">
        <title>The carbon used by Thiothrix.</title>
        <authorList>
            <person name="Chen L."/>
        </authorList>
    </citation>
    <scope>NUCLEOTIDE SEQUENCE [LARGE SCALE GENOMIC DNA]</scope>
</reference>
<keyword evidence="3" id="KW-1185">Reference proteome</keyword>
<dbReference type="Pfam" id="PF20358">
    <property type="entry name" value="DUF6653"/>
    <property type="match status" value="1"/>
</dbReference>
<accession>A0ABU6CWZ1</accession>
<keyword evidence="1" id="KW-1133">Transmembrane helix</keyword>
<evidence type="ECO:0000313" key="3">
    <source>
        <dbReference type="Proteomes" id="UP001308005"/>
    </source>
</evidence>
<comment type="caution">
    <text evidence="2">The sequence shown here is derived from an EMBL/GenBank/DDBJ whole genome shotgun (WGS) entry which is preliminary data.</text>
</comment>
<organism evidence="2 3">
    <name type="scientific">Candidatus Thiothrix phosphatis</name>
    <dbReference type="NCBI Taxonomy" id="3112415"/>
    <lineage>
        <taxon>Bacteria</taxon>
        <taxon>Pseudomonadati</taxon>
        <taxon>Pseudomonadota</taxon>
        <taxon>Gammaproteobacteria</taxon>
        <taxon>Thiotrichales</taxon>
        <taxon>Thiotrichaceae</taxon>
        <taxon>Thiothrix</taxon>
    </lineage>
</organism>
<sequence>MDWLKLLERSMSMDEAVWQRHSNPWSVYSRFTALPLLSLAFWSREYWGSLAIVPVAVSIFWIWLNPRIFRAPASTHNWASMCTFGERIYLNRKHENIPQHHLRACRVLQALSVLGVPLWIYGIYSLHVWALVTSALWIMVTKAWFTDRMVWLYLDMKDTNPIYQSWLK</sequence>